<dbReference type="FunFam" id="1.20.58.340:FF:000004">
    <property type="entry name" value="Magnesium transport protein CorA"/>
    <property type="match status" value="1"/>
</dbReference>
<keyword evidence="5 12" id="KW-0812">Transmembrane</keyword>
<evidence type="ECO:0000256" key="4">
    <source>
        <dbReference type="ARBA" id="ARBA00022475"/>
    </source>
</evidence>
<dbReference type="CDD" id="cd12821">
    <property type="entry name" value="EcCorA_ZntB-like"/>
    <property type="match status" value="1"/>
</dbReference>
<feature type="transmembrane region" description="Helical" evidence="12">
    <location>
        <begin position="240"/>
        <end position="260"/>
    </location>
</feature>
<dbReference type="PANTHER" id="PTHR46494">
    <property type="entry name" value="CORA FAMILY METAL ION TRANSPORTER (EUROFUNG)"/>
    <property type="match status" value="1"/>
</dbReference>
<sequence>MLALNYPHNKNGVWLEFGFGDEKEIEKIAKNIPEGEDWLKEITESNENNLKIAITPDYLHVRGSLIYHQNSQKEDEYKVFHFYTCKGFFITVGLEVGELKQKNQMLHRMQLSRNGVENFCILLSEITNHFLIRIDDFEVKLKNIVGKLQKNNNKNKLNQIFRYRQELITSKSLLIPMEELINAIEETFLNQVTKTSEFNRARLRIKRVMTLVKHYQEEMETLLHLEEAIFSYRGNEIMKALTVITTIFTPVMALGALWGMNFKHMPELEWKFGYLGSLILIFVSTIAIYFYLRFRGWTGGILKGRKKKSLF</sequence>
<comment type="catalytic activity">
    <reaction evidence="10">
        <text>Mg(2+)(in) = Mg(2+)(out)</text>
        <dbReference type="Rhea" id="RHEA:29827"/>
        <dbReference type="ChEBI" id="CHEBI:18420"/>
    </reaction>
</comment>
<comment type="similarity">
    <text evidence="2">Belongs to the CorA metal ion transporter (MIT) (TC 1.A.35) family.</text>
</comment>
<organism evidence="13 14">
    <name type="scientific">Priestia endophytica</name>
    <dbReference type="NCBI Taxonomy" id="135735"/>
    <lineage>
        <taxon>Bacteria</taxon>
        <taxon>Bacillati</taxon>
        <taxon>Bacillota</taxon>
        <taxon>Bacilli</taxon>
        <taxon>Bacillales</taxon>
        <taxon>Bacillaceae</taxon>
        <taxon>Priestia</taxon>
    </lineage>
</organism>
<comment type="function">
    <text evidence="11">Mediates influx of magnesium ions. Alternates between open and closed states. Activated by low cytoplasmic Mg(2+) levels. Inactive when cytoplasmic Mg(2+) levels are high.</text>
</comment>
<dbReference type="InterPro" id="IPR002523">
    <property type="entry name" value="MgTranspt_CorA/ZnTranspt_ZntB"/>
</dbReference>
<evidence type="ECO:0000256" key="8">
    <source>
        <dbReference type="ARBA" id="ARBA00023065"/>
    </source>
</evidence>
<keyword evidence="4" id="KW-1003">Cell membrane</keyword>
<comment type="subcellular location">
    <subcellularLocation>
        <location evidence="1">Cell membrane</location>
        <topology evidence="1">Multi-pass membrane protein</topology>
    </subcellularLocation>
</comment>
<evidence type="ECO:0000256" key="11">
    <source>
        <dbReference type="ARBA" id="ARBA00045497"/>
    </source>
</evidence>
<evidence type="ECO:0000313" key="13">
    <source>
        <dbReference type="EMBL" id="RAS78986.1"/>
    </source>
</evidence>
<dbReference type="GO" id="GO:0015087">
    <property type="term" value="F:cobalt ion transmembrane transporter activity"/>
    <property type="evidence" value="ECO:0007669"/>
    <property type="project" value="TreeGrafter"/>
</dbReference>
<comment type="caution">
    <text evidence="13">The sequence shown here is derived from an EMBL/GenBank/DDBJ whole genome shotgun (WGS) entry which is preliminary data.</text>
</comment>
<dbReference type="EMBL" id="LVYK01000011">
    <property type="protein sequence ID" value="RAS78986.1"/>
    <property type="molecule type" value="Genomic_DNA"/>
</dbReference>
<keyword evidence="9 12" id="KW-0472">Membrane</keyword>
<feature type="transmembrane region" description="Helical" evidence="12">
    <location>
        <begin position="272"/>
        <end position="292"/>
    </location>
</feature>
<evidence type="ECO:0000256" key="7">
    <source>
        <dbReference type="ARBA" id="ARBA00022989"/>
    </source>
</evidence>
<dbReference type="Pfam" id="PF01544">
    <property type="entry name" value="CorA"/>
    <property type="match status" value="1"/>
</dbReference>
<protein>
    <submittedName>
        <fullName evidence="13">Uncharacterized protein</fullName>
    </submittedName>
</protein>
<evidence type="ECO:0000256" key="5">
    <source>
        <dbReference type="ARBA" id="ARBA00022692"/>
    </source>
</evidence>
<evidence type="ECO:0000256" key="2">
    <source>
        <dbReference type="ARBA" id="ARBA00009765"/>
    </source>
</evidence>
<keyword evidence="6" id="KW-0460">Magnesium</keyword>
<proteinExistence type="inferred from homology"/>
<dbReference type="SUPFAM" id="SSF144083">
    <property type="entry name" value="Magnesium transport protein CorA, transmembrane region"/>
    <property type="match status" value="1"/>
</dbReference>
<dbReference type="InterPro" id="IPR045861">
    <property type="entry name" value="CorA_cytoplasmic_dom"/>
</dbReference>
<keyword evidence="3" id="KW-0813">Transport</keyword>
<evidence type="ECO:0000256" key="3">
    <source>
        <dbReference type="ARBA" id="ARBA00022448"/>
    </source>
</evidence>
<dbReference type="Proteomes" id="UP000250174">
    <property type="component" value="Unassembled WGS sequence"/>
</dbReference>
<dbReference type="GO" id="GO:0000287">
    <property type="term" value="F:magnesium ion binding"/>
    <property type="evidence" value="ECO:0007669"/>
    <property type="project" value="TreeGrafter"/>
</dbReference>
<dbReference type="GO" id="GO:0015095">
    <property type="term" value="F:magnesium ion transmembrane transporter activity"/>
    <property type="evidence" value="ECO:0007669"/>
    <property type="project" value="TreeGrafter"/>
</dbReference>
<keyword evidence="8" id="KW-0406">Ion transport</keyword>
<dbReference type="PANTHER" id="PTHR46494:SF2">
    <property type="entry name" value="MAGNESIUM TRANSPORT PROTEIN CORA"/>
    <property type="match status" value="1"/>
</dbReference>
<evidence type="ECO:0000256" key="6">
    <source>
        <dbReference type="ARBA" id="ARBA00022842"/>
    </source>
</evidence>
<accession>A0AAX1QC57</accession>
<dbReference type="InterPro" id="IPR045863">
    <property type="entry name" value="CorA_TM1_TM2"/>
</dbReference>
<dbReference type="GO" id="GO:0005886">
    <property type="term" value="C:plasma membrane"/>
    <property type="evidence" value="ECO:0007669"/>
    <property type="project" value="UniProtKB-SubCell"/>
</dbReference>
<gene>
    <name evidence="13" type="ORF">A3864_07625</name>
</gene>
<evidence type="ECO:0000256" key="1">
    <source>
        <dbReference type="ARBA" id="ARBA00004651"/>
    </source>
</evidence>
<reference evidence="13 14" key="1">
    <citation type="submission" date="2016-03" db="EMBL/GenBank/DDBJ databases">
        <title>Comparison of Bacillus endophyticus and B. anthracis characteristics using whole genome sequence analysis and microbiological techniques.</title>
        <authorList>
            <person name="Lekota K.E."/>
            <person name="Mafofo J."/>
            <person name="Rees J."/>
            <person name="Muchadeyi F.C."/>
            <person name="Madoroba E."/>
            <person name="Van Heerden H."/>
        </authorList>
    </citation>
    <scope>NUCLEOTIDE SEQUENCE [LARGE SCALE GENOMIC DNA]</scope>
    <source>
        <strain evidence="13 14">3631_10C</strain>
    </source>
</reference>
<evidence type="ECO:0000256" key="12">
    <source>
        <dbReference type="SAM" id="Phobius"/>
    </source>
</evidence>
<keyword evidence="7 12" id="KW-1133">Transmembrane helix</keyword>
<dbReference type="GO" id="GO:0050897">
    <property type="term" value="F:cobalt ion binding"/>
    <property type="evidence" value="ECO:0007669"/>
    <property type="project" value="TreeGrafter"/>
</dbReference>
<evidence type="ECO:0000256" key="10">
    <source>
        <dbReference type="ARBA" id="ARBA00034269"/>
    </source>
</evidence>
<dbReference type="SUPFAM" id="SSF143865">
    <property type="entry name" value="CorA soluble domain-like"/>
    <property type="match status" value="1"/>
</dbReference>
<evidence type="ECO:0000313" key="14">
    <source>
        <dbReference type="Proteomes" id="UP000250174"/>
    </source>
</evidence>
<dbReference type="Gene3D" id="1.20.58.340">
    <property type="entry name" value="Magnesium transport protein CorA, transmembrane region"/>
    <property type="match status" value="2"/>
</dbReference>
<evidence type="ECO:0000256" key="9">
    <source>
        <dbReference type="ARBA" id="ARBA00023136"/>
    </source>
</evidence>
<name>A0AAX1QC57_9BACI</name>
<dbReference type="AlphaFoldDB" id="A0AAX1QC57"/>